<comment type="caution">
    <text evidence="2">The sequence shown here is derived from an EMBL/GenBank/DDBJ whole genome shotgun (WGS) entry which is preliminary data.</text>
</comment>
<dbReference type="Proteomes" id="UP001470230">
    <property type="component" value="Unassembled WGS sequence"/>
</dbReference>
<evidence type="ECO:0000313" key="3">
    <source>
        <dbReference type="Proteomes" id="UP001470230"/>
    </source>
</evidence>
<protein>
    <recommendedName>
        <fullName evidence="1">Nucleoplasmin-like domain-containing protein</fullName>
    </recommendedName>
</protein>
<reference evidence="2 3" key="1">
    <citation type="submission" date="2024-04" db="EMBL/GenBank/DDBJ databases">
        <title>Tritrichomonas musculus Genome.</title>
        <authorList>
            <person name="Alves-Ferreira E."/>
            <person name="Grigg M."/>
            <person name="Lorenzi H."/>
            <person name="Galac M."/>
        </authorList>
    </citation>
    <scope>NUCLEOTIDE SEQUENCE [LARGE SCALE GENOMIC DNA]</scope>
    <source>
        <strain evidence="2 3">EAF2021</strain>
    </source>
</reference>
<organism evidence="2 3">
    <name type="scientific">Tritrichomonas musculus</name>
    <dbReference type="NCBI Taxonomy" id="1915356"/>
    <lineage>
        <taxon>Eukaryota</taxon>
        <taxon>Metamonada</taxon>
        <taxon>Parabasalia</taxon>
        <taxon>Tritrichomonadida</taxon>
        <taxon>Tritrichomonadidae</taxon>
        <taxon>Tritrichomonas</taxon>
    </lineage>
</organism>
<proteinExistence type="predicted"/>
<dbReference type="Pfam" id="PF17800">
    <property type="entry name" value="NPL"/>
    <property type="match status" value="1"/>
</dbReference>
<dbReference type="InterPro" id="IPR041232">
    <property type="entry name" value="NPL"/>
</dbReference>
<dbReference type="EMBL" id="JAPFFF010000012">
    <property type="protein sequence ID" value="KAK8875796.1"/>
    <property type="molecule type" value="Genomic_DNA"/>
</dbReference>
<name>A0ABR2JDF7_9EUKA</name>
<evidence type="ECO:0000313" key="2">
    <source>
        <dbReference type="EMBL" id="KAK8875796.1"/>
    </source>
</evidence>
<keyword evidence="3" id="KW-1185">Reference proteome</keyword>
<accession>A0ABR2JDF7</accession>
<sequence>MNLPDEFTSFWSVVVHPKIQYQVSVPSSTVCFLTNCCVDQEFEPRPESGRVSLFAKVNDGEEVAIVPFILNSFESTNLQIEFQESSNVIFWTSGVEIPIHICGYLSGDFSVNITEFPPNNPQPAL</sequence>
<dbReference type="Gene3D" id="2.60.120.340">
    <property type="entry name" value="Nucleoplasmin core domain"/>
    <property type="match status" value="1"/>
</dbReference>
<gene>
    <name evidence="2" type="ORF">M9Y10_005971</name>
</gene>
<feature type="domain" description="Nucleoplasmin-like" evidence="1">
    <location>
        <begin position="10"/>
        <end position="105"/>
    </location>
</feature>
<evidence type="ECO:0000259" key="1">
    <source>
        <dbReference type="Pfam" id="PF17800"/>
    </source>
</evidence>